<gene>
    <name evidence="2" type="ORF">Goklo_023606</name>
</gene>
<keyword evidence="1" id="KW-0472">Membrane</keyword>
<organism evidence="2 3">
    <name type="scientific">Gossypium klotzschianum</name>
    <dbReference type="NCBI Taxonomy" id="34286"/>
    <lineage>
        <taxon>Eukaryota</taxon>
        <taxon>Viridiplantae</taxon>
        <taxon>Streptophyta</taxon>
        <taxon>Embryophyta</taxon>
        <taxon>Tracheophyta</taxon>
        <taxon>Spermatophyta</taxon>
        <taxon>Magnoliopsida</taxon>
        <taxon>eudicotyledons</taxon>
        <taxon>Gunneridae</taxon>
        <taxon>Pentapetalae</taxon>
        <taxon>rosids</taxon>
        <taxon>malvids</taxon>
        <taxon>Malvales</taxon>
        <taxon>Malvaceae</taxon>
        <taxon>Malvoideae</taxon>
        <taxon>Gossypium</taxon>
    </lineage>
</organism>
<feature type="transmembrane region" description="Helical" evidence="1">
    <location>
        <begin position="12"/>
        <end position="32"/>
    </location>
</feature>
<dbReference type="EMBL" id="JABFAB010000001">
    <property type="protein sequence ID" value="MBA0640697.1"/>
    <property type="molecule type" value="Genomic_DNA"/>
</dbReference>
<evidence type="ECO:0000256" key="1">
    <source>
        <dbReference type="SAM" id="Phobius"/>
    </source>
</evidence>
<sequence>MPNTDHEGLGRVVLLDGLAKLFITIFSMVLLINELENNTIVTNPSKTKKTMAICLHRVVSVNKVPKGY</sequence>
<dbReference type="Proteomes" id="UP000593573">
    <property type="component" value="Unassembled WGS sequence"/>
</dbReference>
<comment type="caution">
    <text evidence="2">The sequence shown here is derived from an EMBL/GenBank/DDBJ whole genome shotgun (WGS) entry which is preliminary data.</text>
</comment>
<feature type="non-terminal residue" evidence="2">
    <location>
        <position position="1"/>
    </location>
</feature>
<dbReference type="AlphaFoldDB" id="A0A7J8TR77"/>
<protein>
    <submittedName>
        <fullName evidence="2">Uncharacterized protein</fullName>
    </submittedName>
</protein>
<accession>A0A7J8TR77</accession>
<evidence type="ECO:0000313" key="3">
    <source>
        <dbReference type="Proteomes" id="UP000593573"/>
    </source>
</evidence>
<keyword evidence="1" id="KW-1133">Transmembrane helix</keyword>
<name>A0A7J8TR77_9ROSI</name>
<evidence type="ECO:0000313" key="2">
    <source>
        <dbReference type="EMBL" id="MBA0640697.1"/>
    </source>
</evidence>
<reference evidence="2 3" key="1">
    <citation type="journal article" date="2019" name="Genome Biol. Evol.">
        <title>Insights into the evolution of the New World diploid cottons (Gossypium, subgenus Houzingenia) based on genome sequencing.</title>
        <authorList>
            <person name="Grover C.E."/>
            <person name="Arick M.A. 2nd"/>
            <person name="Thrash A."/>
            <person name="Conover J.L."/>
            <person name="Sanders W.S."/>
            <person name="Peterson D.G."/>
            <person name="Frelichowski J.E."/>
            <person name="Scheffler J.A."/>
            <person name="Scheffler B.E."/>
            <person name="Wendel J.F."/>
        </authorList>
    </citation>
    <scope>NUCLEOTIDE SEQUENCE [LARGE SCALE GENOMIC DNA]</scope>
    <source>
        <strain evidence="2">57</strain>
        <tissue evidence="2">Leaf</tissue>
    </source>
</reference>
<proteinExistence type="predicted"/>
<keyword evidence="1" id="KW-0812">Transmembrane</keyword>
<keyword evidence="3" id="KW-1185">Reference proteome</keyword>